<protein>
    <submittedName>
        <fullName evidence="1">Uncharacterized protein</fullName>
    </submittedName>
</protein>
<dbReference type="GeneID" id="59282291"/>
<proteinExistence type="predicted"/>
<accession>A0A8H6LB33</accession>
<dbReference type="Proteomes" id="UP000578531">
    <property type="component" value="Unassembled WGS sequence"/>
</dbReference>
<dbReference type="RefSeq" id="XP_037171140.1">
    <property type="nucleotide sequence ID" value="XM_037302561.1"/>
</dbReference>
<name>A0A8H6LB33_9LECA</name>
<dbReference type="EMBL" id="JACCJC010000001">
    <property type="protein sequence ID" value="KAF6241900.1"/>
    <property type="molecule type" value="Genomic_DNA"/>
</dbReference>
<organism evidence="1 2">
    <name type="scientific">Letharia columbiana</name>
    <dbReference type="NCBI Taxonomy" id="112416"/>
    <lineage>
        <taxon>Eukaryota</taxon>
        <taxon>Fungi</taxon>
        <taxon>Dikarya</taxon>
        <taxon>Ascomycota</taxon>
        <taxon>Pezizomycotina</taxon>
        <taxon>Lecanoromycetes</taxon>
        <taxon>OSLEUM clade</taxon>
        <taxon>Lecanoromycetidae</taxon>
        <taxon>Lecanorales</taxon>
        <taxon>Lecanorineae</taxon>
        <taxon>Parmeliaceae</taxon>
        <taxon>Letharia</taxon>
    </lineage>
</organism>
<keyword evidence="2" id="KW-1185">Reference proteome</keyword>
<sequence length="64" mass="6767">MHPAAISATVNSFADDEVAVARSHEGVGGFDGAVDFAQLPGEPFGGLAGRRGRFRRMRGPCFFV</sequence>
<evidence type="ECO:0000313" key="1">
    <source>
        <dbReference type="EMBL" id="KAF6241900.1"/>
    </source>
</evidence>
<gene>
    <name evidence="1" type="ORF">HO173_000612</name>
</gene>
<comment type="caution">
    <text evidence="1">The sequence shown here is derived from an EMBL/GenBank/DDBJ whole genome shotgun (WGS) entry which is preliminary data.</text>
</comment>
<evidence type="ECO:0000313" key="2">
    <source>
        <dbReference type="Proteomes" id="UP000578531"/>
    </source>
</evidence>
<reference evidence="1 2" key="1">
    <citation type="journal article" date="2020" name="Genomics">
        <title>Complete, high-quality genomes from long-read metagenomic sequencing of two wolf lichen thalli reveals enigmatic genome architecture.</title>
        <authorList>
            <person name="McKenzie S.K."/>
            <person name="Walston R.F."/>
            <person name="Allen J.L."/>
        </authorList>
    </citation>
    <scope>NUCLEOTIDE SEQUENCE [LARGE SCALE GENOMIC DNA]</scope>
    <source>
        <strain evidence="1">WasteWater2</strain>
    </source>
</reference>
<dbReference type="AlphaFoldDB" id="A0A8H6LB33"/>